<dbReference type="InterPro" id="IPR039335">
    <property type="entry name" value="SIB1/2"/>
</dbReference>
<dbReference type="GeneID" id="109724276"/>
<dbReference type="PANTHER" id="PTHR33624:SF17">
    <property type="entry name" value="OS07G0687400 PROTEIN"/>
    <property type="match status" value="1"/>
</dbReference>
<feature type="compositionally biased region" description="Basic residues" evidence="1">
    <location>
        <begin position="7"/>
        <end position="29"/>
    </location>
</feature>
<protein>
    <submittedName>
        <fullName evidence="2 5">Sigma factor binding protein 1, chloroplastic</fullName>
    </submittedName>
</protein>
<dbReference type="AlphaFoldDB" id="A0A199V834"/>
<dbReference type="EMBL" id="LSRQ01002888">
    <property type="protein sequence ID" value="OAY72985.1"/>
    <property type="molecule type" value="Genomic_DNA"/>
</dbReference>
<dbReference type="RefSeq" id="XP_020108634.1">
    <property type="nucleotide sequence ID" value="XM_020253045.1"/>
</dbReference>
<name>A0A199V834_ANACO</name>
<dbReference type="Proteomes" id="UP000092600">
    <property type="component" value="Unassembled WGS sequence"/>
</dbReference>
<accession>A0A199V834</accession>
<keyword evidence="4" id="KW-1185">Reference proteome</keyword>
<gene>
    <name evidence="5" type="primary">LOC109724276</name>
    <name evidence="2" type="ORF">ACMD2_02564</name>
</gene>
<dbReference type="Proteomes" id="UP000515123">
    <property type="component" value="Linkage group 18"/>
</dbReference>
<feature type="region of interest" description="Disordered" evidence="1">
    <location>
        <begin position="1"/>
        <end position="29"/>
    </location>
</feature>
<evidence type="ECO:0000313" key="4">
    <source>
        <dbReference type="Proteomes" id="UP000515123"/>
    </source>
</evidence>
<evidence type="ECO:0000313" key="3">
    <source>
        <dbReference type="Proteomes" id="UP000092600"/>
    </source>
</evidence>
<dbReference type="Gramene" id="Aco001735.1.mrna1">
    <property type="protein sequence ID" value="Aco001735.1.mrna1.cds1"/>
    <property type="gene ID" value="Aco001735.1.path1"/>
</dbReference>
<dbReference type="STRING" id="4615.A0A199V834"/>
<dbReference type="OrthoDB" id="665788at2759"/>
<dbReference type="PANTHER" id="PTHR33624">
    <property type="entry name" value="SIGMA FACTOR BINDING PROTEIN 1, CHLOROPLASTIC"/>
    <property type="match status" value="1"/>
</dbReference>
<reference evidence="2 3" key="1">
    <citation type="journal article" date="2016" name="DNA Res.">
        <title>The draft genome of MD-2 pineapple using hybrid error correction of long reads.</title>
        <authorList>
            <person name="Redwan R.M."/>
            <person name="Saidin A."/>
            <person name="Kumar S.V."/>
        </authorList>
    </citation>
    <scope>NUCLEOTIDE SEQUENCE [LARGE SCALE GENOMIC DNA]</scope>
    <source>
        <strain evidence="3">cv. MD2</strain>
        <tissue evidence="2">Leaf</tissue>
    </source>
</reference>
<reference evidence="5" key="2">
    <citation type="submission" date="2025-04" db="UniProtKB">
        <authorList>
            <consortium name="RefSeq"/>
        </authorList>
    </citation>
    <scope>IDENTIFICATION</scope>
    <source>
        <tissue evidence="5">Leaf</tissue>
    </source>
</reference>
<organism evidence="2 3">
    <name type="scientific">Ananas comosus</name>
    <name type="common">Pineapple</name>
    <name type="synonym">Ananas ananas</name>
    <dbReference type="NCBI Taxonomy" id="4615"/>
    <lineage>
        <taxon>Eukaryota</taxon>
        <taxon>Viridiplantae</taxon>
        <taxon>Streptophyta</taxon>
        <taxon>Embryophyta</taxon>
        <taxon>Tracheophyta</taxon>
        <taxon>Spermatophyta</taxon>
        <taxon>Magnoliopsida</taxon>
        <taxon>Liliopsida</taxon>
        <taxon>Poales</taxon>
        <taxon>Bromeliaceae</taxon>
        <taxon>Bromelioideae</taxon>
        <taxon>Ananas</taxon>
    </lineage>
</organism>
<evidence type="ECO:0000256" key="1">
    <source>
        <dbReference type="SAM" id="MobiDB-lite"/>
    </source>
</evidence>
<evidence type="ECO:0000313" key="5">
    <source>
        <dbReference type="RefSeq" id="XP_020108634.1"/>
    </source>
</evidence>
<proteinExistence type="predicted"/>
<sequence length="145" mass="15616">MDNHLSVHQKHPSNHANKANKKSKKKKQPFKVVYISNPLKVTLTADNFRARVQELTGRESNVADEGVAGFSDTSHDTTSPVSAAAAAVVGPRPDSNRLADEYSFGAVAPLYDQMFGEAFSAPQAPGNFPGLFYEPRTEGGFSHAA</sequence>
<evidence type="ECO:0000313" key="2">
    <source>
        <dbReference type="EMBL" id="OAY72985.1"/>
    </source>
</evidence>